<evidence type="ECO:0000256" key="4">
    <source>
        <dbReference type="ARBA" id="ARBA00022679"/>
    </source>
</evidence>
<dbReference type="PROSITE" id="PS00108">
    <property type="entry name" value="PROTEIN_KINASE_ST"/>
    <property type="match status" value="1"/>
</dbReference>
<dbReference type="Pfam" id="PF00069">
    <property type="entry name" value="Pkinase"/>
    <property type="match status" value="1"/>
</dbReference>
<evidence type="ECO:0000256" key="9">
    <source>
        <dbReference type="ARBA" id="ARBA00048679"/>
    </source>
</evidence>
<feature type="region of interest" description="Disordered" evidence="12">
    <location>
        <begin position="308"/>
        <end position="328"/>
    </location>
</feature>
<keyword evidence="4" id="KW-0808">Transferase</keyword>
<evidence type="ECO:0000256" key="6">
    <source>
        <dbReference type="ARBA" id="ARBA00022777"/>
    </source>
</evidence>
<evidence type="ECO:0000256" key="2">
    <source>
        <dbReference type="ARBA" id="ARBA00012513"/>
    </source>
</evidence>
<protein>
    <recommendedName>
        <fullName evidence="2">non-specific serine/threonine protein kinase</fullName>
        <ecNumber evidence="2">2.7.11.1</ecNumber>
    </recommendedName>
</protein>
<name>A0ABD3UK34_9LAMI</name>
<dbReference type="EMBL" id="JBJXBP010000001">
    <property type="protein sequence ID" value="KAL3849894.1"/>
    <property type="molecule type" value="Genomic_DNA"/>
</dbReference>
<dbReference type="PROSITE" id="PS50011">
    <property type="entry name" value="PROTEIN_KINASE_DOM"/>
    <property type="match status" value="1"/>
</dbReference>
<evidence type="ECO:0000256" key="11">
    <source>
        <dbReference type="PROSITE-ProRule" id="PRU10141"/>
    </source>
</evidence>
<dbReference type="InterPro" id="IPR000719">
    <property type="entry name" value="Prot_kinase_dom"/>
</dbReference>
<evidence type="ECO:0000256" key="12">
    <source>
        <dbReference type="SAM" id="MobiDB-lite"/>
    </source>
</evidence>
<dbReference type="SUPFAM" id="SSF56112">
    <property type="entry name" value="Protein kinase-like (PK-like)"/>
    <property type="match status" value="1"/>
</dbReference>
<evidence type="ECO:0000256" key="7">
    <source>
        <dbReference type="ARBA" id="ARBA00022840"/>
    </source>
</evidence>
<dbReference type="SMART" id="SM00220">
    <property type="entry name" value="S_TKc"/>
    <property type="match status" value="1"/>
</dbReference>
<reference evidence="14 15" key="1">
    <citation type="submission" date="2024-12" db="EMBL/GenBank/DDBJ databases">
        <title>The unique morphological basis and parallel evolutionary history of personate flowers in Penstemon.</title>
        <authorList>
            <person name="Depatie T.H."/>
            <person name="Wessinger C.A."/>
        </authorList>
    </citation>
    <scope>NUCLEOTIDE SEQUENCE [LARGE SCALE GENOMIC DNA]</scope>
    <source>
        <strain evidence="14">WTNN_2</strain>
        <tissue evidence="14">Leaf</tissue>
    </source>
</reference>
<dbReference type="FunFam" id="3.30.200.20:FF:000108">
    <property type="entry name" value="Serine/threonine-protein kinase Nek2"/>
    <property type="match status" value="1"/>
</dbReference>
<dbReference type="Gene3D" id="3.30.200.20">
    <property type="entry name" value="Phosphorylase Kinase, domain 1"/>
    <property type="match status" value="1"/>
</dbReference>
<dbReference type="AlphaFoldDB" id="A0ABD3UK34"/>
<comment type="catalytic activity">
    <reaction evidence="8">
        <text>L-threonyl-[protein] + ATP = O-phospho-L-threonyl-[protein] + ADP + H(+)</text>
        <dbReference type="Rhea" id="RHEA:46608"/>
        <dbReference type="Rhea" id="RHEA-COMP:11060"/>
        <dbReference type="Rhea" id="RHEA-COMP:11605"/>
        <dbReference type="ChEBI" id="CHEBI:15378"/>
        <dbReference type="ChEBI" id="CHEBI:30013"/>
        <dbReference type="ChEBI" id="CHEBI:30616"/>
        <dbReference type="ChEBI" id="CHEBI:61977"/>
        <dbReference type="ChEBI" id="CHEBI:456216"/>
        <dbReference type="EC" id="2.7.11.1"/>
    </reaction>
</comment>
<dbReference type="Gene3D" id="1.10.510.10">
    <property type="entry name" value="Transferase(Phosphotransferase) domain 1"/>
    <property type="match status" value="1"/>
</dbReference>
<keyword evidence="6" id="KW-0418">Kinase</keyword>
<keyword evidence="7 11" id="KW-0067">ATP-binding</keyword>
<dbReference type="InterPro" id="IPR017441">
    <property type="entry name" value="Protein_kinase_ATP_BS"/>
</dbReference>
<comment type="catalytic activity">
    <reaction evidence="9">
        <text>L-seryl-[protein] + ATP = O-phospho-L-seryl-[protein] + ADP + H(+)</text>
        <dbReference type="Rhea" id="RHEA:17989"/>
        <dbReference type="Rhea" id="RHEA-COMP:9863"/>
        <dbReference type="Rhea" id="RHEA-COMP:11604"/>
        <dbReference type="ChEBI" id="CHEBI:15378"/>
        <dbReference type="ChEBI" id="CHEBI:29999"/>
        <dbReference type="ChEBI" id="CHEBI:30616"/>
        <dbReference type="ChEBI" id="CHEBI:83421"/>
        <dbReference type="ChEBI" id="CHEBI:456216"/>
        <dbReference type="EC" id="2.7.11.1"/>
    </reaction>
</comment>
<evidence type="ECO:0000259" key="13">
    <source>
        <dbReference type="PROSITE" id="PS50011"/>
    </source>
</evidence>
<feature type="compositionally biased region" description="Polar residues" evidence="12">
    <location>
        <begin position="377"/>
        <end position="395"/>
    </location>
</feature>
<keyword evidence="15" id="KW-1185">Reference proteome</keyword>
<comment type="similarity">
    <text evidence="1">Belongs to the protein kinase superfamily. NEK Ser/Thr protein kinase family. NIMA subfamily.</text>
</comment>
<comment type="function">
    <text evidence="10">May be involved in plant development processes.</text>
</comment>
<dbReference type="GO" id="GO:0005524">
    <property type="term" value="F:ATP binding"/>
    <property type="evidence" value="ECO:0007669"/>
    <property type="project" value="UniProtKB-UniRule"/>
</dbReference>
<dbReference type="GO" id="GO:0004674">
    <property type="term" value="F:protein serine/threonine kinase activity"/>
    <property type="evidence" value="ECO:0007669"/>
    <property type="project" value="UniProtKB-KW"/>
</dbReference>
<evidence type="ECO:0000313" key="14">
    <source>
        <dbReference type="EMBL" id="KAL3849894.1"/>
    </source>
</evidence>
<accession>A0ABD3UK34</accession>
<feature type="binding site" evidence="11">
    <location>
        <position position="33"/>
    </location>
    <ligand>
        <name>ATP</name>
        <dbReference type="ChEBI" id="CHEBI:30616"/>
    </ligand>
</feature>
<dbReference type="FunFam" id="1.10.510.10:FF:000788">
    <property type="entry name" value="Serine/threonine-protein kinase Nek3"/>
    <property type="match status" value="1"/>
</dbReference>
<sequence length="579" mass="64244">MENYDILEQIGKGSFGSALLVRHKQENKKYVLKKIRLARQTNRTRRSAHQEMELISKVQSPYIVEYKDSWVERGCYVCIVIGYCEGGDMTEAIKKTNGVHFSEEKLCKWLVQLLTALDYLHANHILHRDVKCSNIFLTKDQDIRLGDFGLAKVLTSDDLASSIVGTPSYMCPELLADIPYGSKSDIWSLGCCLYEMAAFKPAFKAFDIQGLINKINKSIVYPLPTMYSGPFRGLIKTMLRKHPELRPSAADLLRHPHLQPYVLNAHLTSNNPRRNALPSQSSEADYVKKTRTVEPQAVKTEKRLSFGNNRALNPSISGNDLDSPCSSRRAQNSLTHLNYKFSELSIGSVCEDLGVEKSATTKLSSAARTPGMANAKASATQRRQSIPSKISNPGSTRELLPVSHTPARKPSQLARRTSLPLSRRTYEHSAGPLGGIQSPNVSVNSPRIDKMVEFPLTSEDQRSPIHRTSSTSAQCSSTSPYNGNGSVTKDKCTVHNLANGGGGSSRSSSDSKQCRFDTSSYQQRADALEGLLEFSAQLLQQERFDELQVLLKPFGPEKVSPRETAIWLTKSFKDKNVAS</sequence>
<keyword evidence="3" id="KW-0723">Serine/threonine-protein kinase</keyword>
<proteinExistence type="inferred from homology"/>
<dbReference type="CDD" id="cd08215">
    <property type="entry name" value="STKc_Nek"/>
    <property type="match status" value="1"/>
</dbReference>
<gene>
    <name evidence="14" type="ORF">ACJIZ3_011776</name>
</gene>
<feature type="compositionally biased region" description="Low complexity" evidence="12">
    <location>
        <begin position="468"/>
        <end position="479"/>
    </location>
</feature>
<feature type="region of interest" description="Disordered" evidence="12">
    <location>
        <begin position="364"/>
        <end position="488"/>
    </location>
</feature>
<organism evidence="14 15">
    <name type="scientific">Penstemon smallii</name>
    <dbReference type="NCBI Taxonomy" id="265156"/>
    <lineage>
        <taxon>Eukaryota</taxon>
        <taxon>Viridiplantae</taxon>
        <taxon>Streptophyta</taxon>
        <taxon>Embryophyta</taxon>
        <taxon>Tracheophyta</taxon>
        <taxon>Spermatophyta</taxon>
        <taxon>Magnoliopsida</taxon>
        <taxon>eudicotyledons</taxon>
        <taxon>Gunneridae</taxon>
        <taxon>Pentapetalae</taxon>
        <taxon>asterids</taxon>
        <taxon>lamiids</taxon>
        <taxon>Lamiales</taxon>
        <taxon>Plantaginaceae</taxon>
        <taxon>Cheloneae</taxon>
        <taxon>Penstemon</taxon>
    </lineage>
</organism>
<evidence type="ECO:0000313" key="15">
    <source>
        <dbReference type="Proteomes" id="UP001634393"/>
    </source>
</evidence>
<dbReference type="EC" id="2.7.11.1" evidence="2"/>
<dbReference type="PANTHER" id="PTHR43671">
    <property type="entry name" value="SERINE/THREONINE-PROTEIN KINASE NEK"/>
    <property type="match status" value="1"/>
</dbReference>
<feature type="domain" description="Protein kinase" evidence="13">
    <location>
        <begin position="4"/>
        <end position="258"/>
    </location>
</feature>
<keyword evidence="5 11" id="KW-0547">Nucleotide-binding</keyword>
<dbReference type="PROSITE" id="PS00107">
    <property type="entry name" value="PROTEIN_KINASE_ATP"/>
    <property type="match status" value="1"/>
</dbReference>
<evidence type="ECO:0000256" key="3">
    <source>
        <dbReference type="ARBA" id="ARBA00022527"/>
    </source>
</evidence>
<comment type="caution">
    <text evidence="14">The sequence shown here is derived from an EMBL/GenBank/DDBJ whole genome shotgun (WGS) entry which is preliminary data.</text>
</comment>
<dbReference type="InterPro" id="IPR011009">
    <property type="entry name" value="Kinase-like_dom_sf"/>
</dbReference>
<evidence type="ECO:0000256" key="8">
    <source>
        <dbReference type="ARBA" id="ARBA00047899"/>
    </source>
</evidence>
<dbReference type="InterPro" id="IPR008271">
    <property type="entry name" value="Ser/Thr_kinase_AS"/>
</dbReference>
<dbReference type="InterPro" id="IPR050660">
    <property type="entry name" value="NEK_Ser/Thr_kinase"/>
</dbReference>
<evidence type="ECO:0000256" key="10">
    <source>
        <dbReference type="ARBA" id="ARBA00055766"/>
    </source>
</evidence>
<dbReference type="PANTHER" id="PTHR43671:SF66">
    <property type="entry name" value="SERINE_THREONINE-PROTEIN KINASE NEK2"/>
    <property type="match status" value="1"/>
</dbReference>
<dbReference type="Proteomes" id="UP001634393">
    <property type="component" value="Unassembled WGS sequence"/>
</dbReference>
<evidence type="ECO:0000256" key="1">
    <source>
        <dbReference type="ARBA" id="ARBA00010886"/>
    </source>
</evidence>
<evidence type="ECO:0000256" key="5">
    <source>
        <dbReference type="ARBA" id="ARBA00022741"/>
    </source>
</evidence>